<keyword evidence="3" id="KW-1185">Reference proteome</keyword>
<proteinExistence type="predicted"/>
<dbReference type="STRING" id="155417.A0A4Q4SWU4"/>
<comment type="caution">
    <text evidence="2">The sequence shown here is derived from an EMBL/GenBank/DDBJ whole genome shotgun (WGS) entry which is preliminary data.</text>
</comment>
<name>A0A4Q4SWU4_9PEZI</name>
<protein>
    <recommendedName>
        <fullName evidence="4">F-box domain-containing protein</fullName>
    </recommendedName>
</protein>
<feature type="region of interest" description="Disordered" evidence="1">
    <location>
        <begin position="440"/>
        <end position="478"/>
    </location>
</feature>
<dbReference type="EMBL" id="QJNU01001018">
    <property type="protein sequence ID" value="RYO80979.1"/>
    <property type="molecule type" value="Genomic_DNA"/>
</dbReference>
<accession>A0A4Q4SWU4</accession>
<sequence>METLPPEIVLTILEHCVASHYGDKNALLSLRTVCKLFDDILKPIVLRTLQLEFTRLDKVSRSCRPPDEDALQRIGHLCQALYLDMMMIRDDGEVRYLGKIFSHVPTMDYFMETLRERYCMNEGSFTELDYRERLGSLLEHTPNMSAVRLNLPFQLISHHCRAATMILGNTMEALAQRPEDSMPLRTLVVENLTDTTVVKLWHNPRDVKNIMDVFSGLEHLILSVRRHEPGQSLAVIFRNRLWEMIGKAPNLKSLCLVGLDVDEKQAPPQSQYVKTTTERDLTLDEWQFRCMPTIRKPPKSVMPHLACLELRRVEVAAYGLISMFQCFSTSLRELYLDYVYLKTVNASDSPEETDDCLWVGLPNVQPPPNHRWIAVHLRQMRAQLRVCRASNLGYDQYILGDLASALPPAYDLRDPSGLFRPLERRFVEVALGYRQPPDYDGSPVAFLPEDPDSQPWALADREPPSQPRRPDAEFGDLASEDPKTAWWSAENHLESASHRKNTTSGWQRNGIDGRFPNCNPFTLHELQHIADTALEGMSLVQMLEGGRLQDEILADLAAVNGQTEE</sequence>
<dbReference type="AlphaFoldDB" id="A0A4Q4SWU4"/>
<feature type="compositionally biased region" description="Basic and acidic residues" evidence="1">
    <location>
        <begin position="459"/>
        <end position="472"/>
    </location>
</feature>
<dbReference type="Proteomes" id="UP000293360">
    <property type="component" value="Unassembled WGS sequence"/>
</dbReference>
<dbReference type="OrthoDB" id="4798537at2759"/>
<evidence type="ECO:0000313" key="2">
    <source>
        <dbReference type="EMBL" id="RYO80979.1"/>
    </source>
</evidence>
<organism evidence="2 3">
    <name type="scientific">Monosporascus ibericus</name>
    <dbReference type="NCBI Taxonomy" id="155417"/>
    <lineage>
        <taxon>Eukaryota</taxon>
        <taxon>Fungi</taxon>
        <taxon>Dikarya</taxon>
        <taxon>Ascomycota</taxon>
        <taxon>Pezizomycotina</taxon>
        <taxon>Sordariomycetes</taxon>
        <taxon>Xylariomycetidae</taxon>
        <taxon>Xylariales</taxon>
        <taxon>Xylariales incertae sedis</taxon>
        <taxon>Monosporascus</taxon>
    </lineage>
</organism>
<evidence type="ECO:0000313" key="3">
    <source>
        <dbReference type="Proteomes" id="UP000293360"/>
    </source>
</evidence>
<gene>
    <name evidence="2" type="ORF">DL764_009826</name>
</gene>
<evidence type="ECO:0000256" key="1">
    <source>
        <dbReference type="SAM" id="MobiDB-lite"/>
    </source>
</evidence>
<evidence type="ECO:0008006" key="4">
    <source>
        <dbReference type="Google" id="ProtNLM"/>
    </source>
</evidence>
<reference evidence="2 3" key="1">
    <citation type="submission" date="2018-06" db="EMBL/GenBank/DDBJ databases">
        <title>Complete Genomes of Monosporascus.</title>
        <authorList>
            <person name="Robinson A.J."/>
            <person name="Natvig D.O."/>
        </authorList>
    </citation>
    <scope>NUCLEOTIDE SEQUENCE [LARGE SCALE GENOMIC DNA]</scope>
    <source>
        <strain evidence="2 3">CBS 110550</strain>
    </source>
</reference>